<name>A0A502L3K9_9GAMM</name>
<dbReference type="AlphaFoldDB" id="A0A502L3K9"/>
<dbReference type="GO" id="GO:0046872">
    <property type="term" value="F:metal ion binding"/>
    <property type="evidence" value="ECO:0007669"/>
    <property type="project" value="TreeGrafter"/>
</dbReference>
<dbReference type="EMBL" id="SAWY01000003">
    <property type="protein sequence ID" value="TPH18580.1"/>
    <property type="molecule type" value="Genomic_DNA"/>
</dbReference>
<dbReference type="PROSITE" id="PS51707">
    <property type="entry name" value="CYTH"/>
    <property type="match status" value="1"/>
</dbReference>
<evidence type="ECO:0000259" key="1">
    <source>
        <dbReference type="PROSITE" id="PS51707"/>
    </source>
</evidence>
<dbReference type="Gene3D" id="2.40.320.10">
    <property type="entry name" value="Hypothetical Protein Pfu-838710-001"/>
    <property type="match status" value="1"/>
</dbReference>
<reference evidence="2 3" key="1">
    <citation type="submission" date="2019-01" db="EMBL/GenBank/DDBJ databases">
        <title>Litorilituus lipolytica sp. nov., isolated from intertidal sand of the Yellow Sea in China.</title>
        <authorList>
            <person name="Liu A."/>
        </authorList>
    </citation>
    <scope>NUCLEOTIDE SEQUENCE [LARGE SCALE GENOMIC DNA]</scope>
    <source>
        <strain evidence="2 3">RZ04</strain>
    </source>
</reference>
<dbReference type="Pfam" id="PF01928">
    <property type="entry name" value="CYTH"/>
    <property type="match status" value="1"/>
</dbReference>
<feature type="domain" description="CYTH" evidence="1">
    <location>
        <begin position="2"/>
        <end position="218"/>
    </location>
</feature>
<dbReference type="Proteomes" id="UP000315303">
    <property type="component" value="Unassembled WGS sequence"/>
</dbReference>
<evidence type="ECO:0000313" key="2">
    <source>
        <dbReference type="EMBL" id="TPH18580.1"/>
    </source>
</evidence>
<dbReference type="SUPFAM" id="SSF55154">
    <property type="entry name" value="CYTH-like phosphatases"/>
    <property type="match status" value="1"/>
</dbReference>
<dbReference type="InterPro" id="IPR039013">
    <property type="entry name" value="YgiF"/>
</dbReference>
<gene>
    <name evidence="2" type="ORF">EPA86_02175</name>
</gene>
<comment type="caution">
    <text evidence="2">The sequence shown here is derived from an EMBL/GenBank/DDBJ whole genome shotgun (WGS) entry which is preliminary data.</text>
</comment>
<dbReference type="GO" id="GO:0050355">
    <property type="term" value="F:inorganic triphosphate phosphatase activity"/>
    <property type="evidence" value="ECO:0007669"/>
    <property type="project" value="InterPro"/>
</dbReference>
<dbReference type="SMART" id="SM01118">
    <property type="entry name" value="CYTH"/>
    <property type="match status" value="1"/>
</dbReference>
<dbReference type="PANTHER" id="PTHR39569:SF1">
    <property type="entry name" value="INORGANIC TRIPHOSPHATASE"/>
    <property type="match status" value="1"/>
</dbReference>
<protein>
    <submittedName>
        <fullName evidence="2">CYTH domain-containing protein</fullName>
    </submittedName>
</protein>
<organism evidence="2 3">
    <name type="scientific">Litorilituus lipolyticus</name>
    <dbReference type="NCBI Taxonomy" id="2491017"/>
    <lineage>
        <taxon>Bacteria</taxon>
        <taxon>Pseudomonadati</taxon>
        <taxon>Pseudomonadota</taxon>
        <taxon>Gammaproteobacteria</taxon>
        <taxon>Alteromonadales</taxon>
        <taxon>Colwelliaceae</taxon>
        <taxon>Litorilituus</taxon>
    </lineage>
</organism>
<accession>A0A502L3K9</accession>
<dbReference type="CDD" id="cd07756">
    <property type="entry name" value="CYTH-like_Pase_CHAD"/>
    <property type="match status" value="1"/>
</dbReference>
<dbReference type="OrthoDB" id="3034217at2"/>
<dbReference type="RefSeq" id="WP_140601406.1">
    <property type="nucleotide sequence ID" value="NZ_SAWY01000003.1"/>
</dbReference>
<evidence type="ECO:0000313" key="3">
    <source>
        <dbReference type="Proteomes" id="UP000315303"/>
    </source>
</evidence>
<dbReference type="PANTHER" id="PTHR39569">
    <property type="entry name" value="INORGANIC TRIPHOSPHATASE"/>
    <property type="match status" value="1"/>
</dbReference>
<sequence length="550" mass="63175">MSTEIELKYLLFDDQHEEHSQDVADVISKLLSDNNISYTQQKKYLTNRYIDTPDLALRKMDIGLRVRGIQLGDNHCQYEQTIKTSGQVVGGLHKRPEYNVDIADEQVNLSLFPQEIWPDGANVDVLQNSIVSMFNTHFTRITWLITYQEAVIDLAYDQGEINCDGFNDVEIIHELELELQQGETQALFGFAKLLMSKVSMRSGRLSKAARGYQLAAKYEEQESSMGLATKAAKKVLLKSDKQHHEALEIMPMKQVKTISTAFYHGVEFSLEKIQQQIDAYVEQPSLNVLSKLNELFVLLRQGFWLFDKYLSPELIKIRDELTYFSRVTHWVDNALHLQELTTKSGVYRKKIAHSEALIEKLKLEQRRYPNIEQMLVLLTSERINQLQLSLLNVLIEKKAITHSEESNQDASAIKLANFAEHGLAKALNDLKTEIANFSDNNALTSKDYLALYPLLIRSLLTGSWFISLFNKEENNSLLSEKQKVYRVAWLDIKQGISELQTLYLLQQQLDMLPIKQEKLANWLNAKVDNLLEAIEQSKDNALSITPYWQG</sequence>
<dbReference type="InterPro" id="IPR023577">
    <property type="entry name" value="CYTH_domain"/>
</dbReference>
<dbReference type="InterPro" id="IPR033469">
    <property type="entry name" value="CYTH-like_dom_sf"/>
</dbReference>
<keyword evidence="3" id="KW-1185">Reference proteome</keyword>
<proteinExistence type="predicted"/>